<dbReference type="Proteomes" id="UP001162162">
    <property type="component" value="Unassembled WGS sequence"/>
</dbReference>
<dbReference type="AlphaFoldDB" id="A0AAV8Y1I8"/>
<accession>A0AAV8Y1I8</accession>
<gene>
    <name evidence="1" type="ORF">NQ318_002752</name>
</gene>
<evidence type="ECO:0000313" key="1">
    <source>
        <dbReference type="EMBL" id="KAJ8945295.1"/>
    </source>
</evidence>
<reference evidence="1" key="1">
    <citation type="journal article" date="2023" name="Insect Mol. Biol.">
        <title>Genome sequencing provides insights into the evolution of gene families encoding plant cell wall-degrading enzymes in longhorned beetles.</title>
        <authorList>
            <person name="Shin N.R."/>
            <person name="Okamura Y."/>
            <person name="Kirsch R."/>
            <person name="Pauchet Y."/>
        </authorList>
    </citation>
    <scope>NUCLEOTIDE SEQUENCE</scope>
    <source>
        <strain evidence="1">AMC_N1</strain>
    </source>
</reference>
<proteinExistence type="predicted"/>
<organism evidence="1 2">
    <name type="scientific">Aromia moschata</name>
    <dbReference type="NCBI Taxonomy" id="1265417"/>
    <lineage>
        <taxon>Eukaryota</taxon>
        <taxon>Metazoa</taxon>
        <taxon>Ecdysozoa</taxon>
        <taxon>Arthropoda</taxon>
        <taxon>Hexapoda</taxon>
        <taxon>Insecta</taxon>
        <taxon>Pterygota</taxon>
        <taxon>Neoptera</taxon>
        <taxon>Endopterygota</taxon>
        <taxon>Coleoptera</taxon>
        <taxon>Polyphaga</taxon>
        <taxon>Cucujiformia</taxon>
        <taxon>Chrysomeloidea</taxon>
        <taxon>Cerambycidae</taxon>
        <taxon>Cerambycinae</taxon>
        <taxon>Callichromatini</taxon>
        <taxon>Aromia</taxon>
    </lineage>
</organism>
<comment type="caution">
    <text evidence="1">The sequence shown here is derived from an EMBL/GenBank/DDBJ whole genome shotgun (WGS) entry which is preliminary data.</text>
</comment>
<protein>
    <submittedName>
        <fullName evidence="1">Uncharacterized protein</fullName>
    </submittedName>
</protein>
<sequence length="77" mass="9178">MGCFNLANNLLHRIQNKSCSVGVTMIMEYYHPYKTLICEKIYCNYKIMEKRDRDKKADIHKEMDKAVSFCGIKRRIK</sequence>
<name>A0AAV8Y1I8_9CUCU</name>
<keyword evidence="2" id="KW-1185">Reference proteome</keyword>
<dbReference type="EMBL" id="JAPWTK010000221">
    <property type="protein sequence ID" value="KAJ8945295.1"/>
    <property type="molecule type" value="Genomic_DNA"/>
</dbReference>
<evidence type="ECO:0000313" key="2">
    <source>
        <dbReference type="Proteomes" id="UP001162162"/>
    </source>
</evidence>